<dbReference type="SMART" id="SM00696">
    <property type="entry name" value="DM9"/>
    <property type="match status" value="2"/>
</dbReference>
<protein>
    <submittedName>
        <fullName evidence="1">Uncharacterized protein</fullName>
    </submittedName>
</protein>
<evidence type="ECO:0000313" key="2">
    <source>
        <dbReference type="Proteomes" id="UP001168821"/>
    </source>
</evidence>
<evidence type="ECO:0000313" key="1">
    <source>
        <dbReference type="EMBL" id="KAJ3660270.1"/>
    </source>
</evidence>
<accession>A0AA38INH7</accession>
<dbReference type="Pfam" id="PF11901">
    <property type="entry name" value="DM9"/>
    <property type="match status" value="1"/>
</dbReference>
<dbReference type="Proteomes" id="UP001168821">
    <property type="component" value="Unassembled WGS sequence"/>
</dbReference>
<sequence length="203" mass="22911">MAERRAFKPVDKSTNGHVSEHVRLTHPYRVRPYPLSLPPESSPHVPFRPIHPSNNDVKKTYYWVDTFAYGGVPSTALSGGEDIDGHQIYVGRAFFKNDWIPAKVIPGRNVAYVAYAGKEHHVDRFQVLCEQRFDWVTASEGRIPEGAVEGGRTCDGEALYIGRVQHEGSHTLGKVHPSYKCCFIPFDGKELSFSEYEVLILRP</sequence>
<dbReference type="PANTHER" id="PTHR31649">
    <property type="entry name" value="AGAP009604-PA"/>
    <property type="match status" value="1"/>
</dbReference>
<comment type="caution">
    <text evidence="1">The sequence shown here is derived from an EMBL/GenBank/DDBJ whole genome shotgun (WGS) entry which is preliminary data.</text>
</comment>
<gene>
    <name evidence="1" type="ORF">Zmor_004726</name>
</gene>
<keyword evidence="2" id="KW-1185">Reference proteome</keyword>
<dbReference type="AlphaFoldDB" id="A0AA38INH7"/>
<dbReference type="InterPro" id="IPR006616">
    <property type="entry name" value="DM9_repeat"/>
</dbReference>
<proteinExistence type="predicted"/>
<dbReference type="EMBL" id="JALNTZ010000002">
    <property type="protein sequence ID" value="KAJ3660270.1"/>
    <property type="molecule type" value="Genomic_DNA"/>
</dbReference>
<organism evidence="1 2">
    <name type="scientific">Zophobas morio</name>
    <dbReference type="NCBI Taxonomy" id="2755281"/>
    <lineage>
        <taxon>Eukaryota</taxon>
        <taxon>Metazoa</taxon>
        <taxon>Ecdysozoa</taxon>
        <taxon>Arthropoda</taxon>
        <taxon>Hexapoda</taxon>
        <taxon>Insecta</taxon>
        <taxon>Pterygota</taxon>
        <taxon>Neoptera</taxon>
        <taxon>Endopterygota</taxon>
        <taxon>Coleoptera</taxon>
        <taxon>Polyphaga</taxon>
        <taxon>Cucujiformia</taxon>
        <taxon>Tenebrionidae</taxon>
        <taxon>Zophobas</taxon>
    </lineage>
</organism>
<name>A0AA38INH7_9CUCU</name>
<reference evidence="1" key="1">
    <citation type="journal article" date="2023" name="G3 (Bethesda)">
        <title>Whole genome assemblies of Zophobas morio and Tenebrio molitor.</title>
        <authorList>
            <person name="Kaur S."/>
            <person name="Stinson S.A."/>
            <person name="diCenzo G.C."/>
        </authorList>
    </citation>
    <scope>NUCLEOTIDE SEQUENCE</scope>
    <source>
        <strain evidence="1">QUZm001</strain>
    </source>
</reference>
<dbReference type="PANTHER" id="PTHR31649:SF10">
    <property type="entry name" value="IP19903P-RELATED"/>
    <property type="match status" value="1"/>
</dbReference>